<dbReference type="SUPFAM" id="SSF52833">
    <property type="entry name" value="Thioredoxin-like"/>
    <property type="match status" value="1"/>
</dbReference>
<feature type="chain" id="PRO_5045208361" evidence="1">
    <location>
        <begin position="24"/>
        <end position="241"/>
    </location>
</feature>
<proteinExistence type="predicted"/>
<feature type="signal peptide" evidence="1">
    <location>
        <begin position="1"/>
        <end position="23"/>
    </location>
</feature>
<keyword evidence="3" id="KW-1185">Reference proteome</keyword>
<gene>
    <name evidence="2" type="ORF">M8A51_16960</name>
</gene>
<keyword evidence="1" id="KW-0732">Signal</keyword>
<reference evidence="2" key="1">
    <citation type="submission" date="2022-05" db="EMBL/GenBank/DDBJ databases">
        <title>Schlegelella sp. nov., isolated from mangrove soil.</title>
        <authorList>
            <person name="Liu Y."/>
            <person name="Ge X."/>
            <person name="Liu W."/>
        </authorList>
    </citation>
    <scope>NUCLEOTIDE SEQUENCE</scope>
    <source>
        <strain evidence="2">S2-27</strain>
    </source>
</reference>
<dbReference type="EMBL" id="JAMKFE010000010">
    <property type="protein sequence ID" value="MCM5681220.1"/>
    <property type="molecule type" value="Genomic_DNA"/>
</dbReference>
<dbReference type="Proteomes" id="UP001165541">
    <property type="component" value="Unassembled WGS sequence"/>
</dbReference>
<dbReference type="Pfam" id="PF06764">
    <property type="entry name" value="DUF1223"/>
    <property type="match status" value="1"/>
</dbReference>
<evidence type="ECO:0000256" key="1">
    <source>
        <dbReference type="SAM" id="SignalP"/>
    </source>
</evidence>
<evidence type="ECO:0000313" key="2">
    <source>
        <dbReference type="EMBL" id="MCM5681220.1"/>
    </source>
</evidence>
<comment type="caution">
    <text evidence="2">The sequence shown here is derived from an EMBL/GenBank/DDBJ whole genome shotgun (WGS) entry which is preliminary data.</text>
</comment>
<dbReference type="PANTHER" id="PTHR36057">
    <property type="match status" value="1"/>
</dbReference>
<dbReference type="InterPro" id="IPR010634">
    <property type="entry name" value="DUF1223"/>
</dbReference>
<sequence>MNTPVHVLAAALACAAGPLQAQATCQAHGGPTVPTVVELYTSEGCSSCPPADRWLTQRQSGPGVIALAFHVDYWDRLGWPDRYASPAYTQRQRQWQHRLGLGFVYTPQVVLDGEDRKDWHRITRLPGPGAALADASLRRLAAGTYEAEIRPHAGAPALGAYWAVTEDGHRTTVKAGENDGATLHHDAVVRHYRELPMRSAHAGATQHFTLQVPPGERARRVVLVVHDAATGRPVQAVSLGC</sequence>
<protein>
    <submittedName>
        <fullName evidence="2">DUF1223 domain-containing protein</fullName>
    </submittedName>
</protein>
<organism evidence="2 3">
    <name type="scientific">Caldimonas mangrovi</name>
    <dbReference type="NCBI Taxonomy" id="2944811"/>
    <lineage>
        <taxon>Bacteria</taxon>
        <taxon>Pseudomonadati</taxon>
        <taxon>Pseudomonadota</taxon>
        <taxon>Betaproteobacteria</taxon>
        <taxon>Burkholderiales</taxon>
        <taxon>Sphaerotilaceae</taxon>
        <taxon>Caldimonas</taxon>
    </lineage>
</organism>
<dbReference type="InterPro" id="IPR036249">
    <property type="entry name" value="Thioredoxin-like_sf"/>
</dbReference>
<dbReference type="RefSeq" id="WP_251779699.1">
    <property type="nucleotide sequence ID" value="NZ_JAMKFE010000010.1"/>
</dbReference>
<dbReference type="PANTHER" id="PTHR36057:SF1">
    <property type="entry name" value="LIPOPROTEIN LIPID ATTACHMENT SITE-LIKE PROTEIN, PUTATIVE (DUF1223)-RELATED"/>
    <property type="match status" value="1"/>
</dbReference>
<accession>A0ABT0YR63</accession>
<name>A0ABT0YR63_9BURK</name>
<evidence type="ECO:0000313" key="3">
    <source>
        <dbReference type="Proteomes" id="UP001165541"/>
    </source>
</evidence>